<feature type="binding site" evidence="8">
    <location>
        <position position="327"/>
    </location>
    <ligand>
        <name>Zn(2+)</name>
        <dbReference type="ChEBI" id="CHEBI:29105"/>
        <label>2</label>
    </ligand>
</feature>
<accession>A0A9E6ZQZ8</accession>
<feature type="binding site" evidence="8">
    <location>
        <position position="240"/>
    </location>
    <ligand>
        <name>Zn(2+)</name>
        <dbReference type="ChEBI" id="CHEBI:29105"/>
        <label>1</label>
    </ligand>
</feature>
<feature type="binding site" evidence="8">
    <location>
        <position position="183"/>
    </location>
    <ligand>
        <name>Zn(2+)</name>
        <dbReference type="ChEBI" id="CHEBI:29105"/>
        <label>1</label>
    </ligand>
</feature>
<dbReference type="InterPro" id="IPR051464">
    <property type="entry name" value="Peptidase_M42_aminopept"/>
</dbReference>
<dbReference type="PANTHER" id="PTHR32481:SF20">
    <property type="entry name" value="AMINOPEPTIDASE YSDC"/>
    <property type="match status" value="1"/>
</dbReference>
<feature type="binding site" evidence="8">
    <location>
        <position position="183"/>
    </location>
    <ligand>
        <name>Zn(2+)</name>
        <dbReference type="ChEBI" id="CHEBI:29105"/>
        <label>2</label>
    </ligand>
</feature>
<sequence length="362" mass="40764">MAKNKVLNKKSIDFLEKYLNNASPTGYEWEGQKVWMDYLKPYVDEFITDTYGTAVGVINPQAKYRVVIEGHSDEISWYVNYVTDNGLIYVIRNGGSDHQIAPSKWVDIHTKKGIVKGVFGWPAIHTRDSSKEESPKLDNIFIDIGAKDKEEVEKLGVHVGCVITYPDKFQILNKDKFVCRAIDNRIGGFMIAEVARLLHENKKDLPFGLYITNSVQEEIGLRGAEMITQTIKPNVAIVTDVCHDTTTPMIEKKKQGHTEIGKGPVISYAPAVQNKLRELIIETAEDKKIPFQRMASSRHTGTDTDAFAYSNGGVASALISLPLRYMHTTVETVHKDDVENVISLIYQTLLNIKEGESFSYFE</sequence>
<dbReference type="Pfam" id="PF05343">
    <property type="entry name" value="Peptidase_M42"/>
    <property type="match status" value="1"/>
</dbReference>
<gene>
    <name evidence="9" type="ORF">MQE35_15805</name>
</gene>
<organism evidence="9 10">
    <name type="scientific">Abyssalbus ytuae</name>
    <dbReference type="NCBI Taxonomy" id="2926907"/>
    <lineage>
        <taxon>Bacteria</taxon>
        <taxon>Pseudomonadati</taxon>
        <taxon>Bacteroidota</taxon>
        <taxon>Flavobacteriia</taxon>
        <taxon>Flavobacteriales</taxon>
        <taxon>Flavobacteriaceae</taxon>
        <taxon>Abyssalbus</taxon>
    </lineage>
</organism>
<proteinExistence type="inferred from homology"/>
<evidence type="ECO:0000313" key="10">
    <source>
        <dbReference type="Proteomes" id="UP000831290"/>
    </source>
</evidence>
<dbReference type="SUPFAM" id="SSF101821">
    <property type="entry name" value="Aminopeptidase/glucanase lid domain"/>
    <property type="match status" value="1"/>
</dbReference>
<feature type="binding site" evidence="8">
    <location>
        <position position="71"/>
    </location>
    <ligand>
        <name>Zn(2+)</name>
        <dbReference type="ChEBI" id="CHEBI:29105"/>
        <label>1</label>
    </ligand>
</feature>
<dbReference type="KEGG" id="fbm:MQE35_15805"/>
<evidence type="ECO:0000256" key="1">
    <source>
        <dbReference type="ARBA" id="ARBA00006272"/>
    </source>
</evidence>
<evidence type="ECO:0000256" key="7">
    <source>
        <dbReference type="PIRSR" id="PIRSR001123-1"/>
    </source>
</evidence>
<keyword evidence="3" id="KW-0645">Protease</keyword>
<dbReference type="AlphaFoldDB" id="A0A9E6ZQZ8"/>
<evidence type="ECO:0000256" key="8">
    <source>
        <dbReference type="PIRSR" id="PIRSR001123-2"/>
    </source>
</evidence>
<reference evidence="9" key="1">
    <citation type="submission" date="2022-03" db="EMBL/GenBank/DDBJ databases">
        <title>Description of Abyssus ytuae gen. nov., sp. nov., a novel member of the family Flavobacteriaceae isolated from the sediment of Mariana Trench.</title>
        <authorList>
            <person name="Zhang J."/>
            <person name="Xu X."/>
        </authorList>
    </citation>
    <scope>NUCLEOTIDE SEQUENCE</scope>
    <source>
        <strain evidence="9">MT3330</strain>
    </source>
</reference>
<dbReference type="CDD" id="cd05656">
    <property type="entry name" value="M42_Frv"/>
    <property type="match status" value="1"/>
</dbReference>
<dbReference type="PIRSF" id="PIRSF001123">
    <property type="entry name" value="PepA_GA"/>
    <property type="match status" value="1"/>
</dbReference>
<keyword evidence="2" id="KW-0031">Aminopeptidase</keyword>
<comment type="similarity">
    <text evidence="1 6">Belongs to the peptidase M42 family.</text>
</comment>
<keyword evidence="5" id="KW-0378">Hydrolase</keyword>
<name>A0A9E6ZQZ8_9FLAO</name>
<evidence type="ECO:0000256" key="4">
    <source>
        <dbReference type="ARBA" id="ARBA00022723"/>
    </source>
</evidence>
<dbReference type="EMBL" id="CP094358">
    <property type="protein sequence ID" value="UOB17193.1"/>
    <property type="molecule type" value="Genomic_DNA"/>
</dbReference>
<dbReference type="InterPro" id="IPR008007">
    <property type="entry name" value="Peptidase_M42"/>
</dbReference>
<keyword evidence="10" id="KW-1185">Reference proteome</keyword>
<evidence type="ECO:0000313" key="9">
    <source>
        <dbReference type="EMBL" id="UOB17193.1"/>
    </source>
</evidence>
<evidence type="ECO:0000256" key="6">
    <source>
        <dbReference type="PIRNR" id="PIRNR001123"/>
    </source>
</evidence>
<dbReference type="InterPro" id="IPR023367">
    <property type="entry name" value="Peptidase_M42_dom2"/>
</dbReference>
<dbReference type="Gene3D" id="2.40.30.40">
    <property type="entry name" value="Peptidase M42, domain 2"/>
    <property type="match status" value="1"/>
</dbReference>
<feature type="active site" description="Proton acceptor" evidence="7">
    <location>
        <position position="217"/>
    </location>
</feature>
<protein>
    <submittedName>
        <fullName evidence="9">M42 family metallopeptidase</fullName>
    </submittedName>
</protein>
<dbReference type="GO" id="GO:0046872">
    <property type="term" value="F:metal ion binding"/>
    <property type="evidence" value="ECO:0007669"/>
    <property type="project" value="UniProtKB-UniRule"/>
</dbReference>
<evidence type="ECO:0000256" key="3">
    <source>
        <dbReference type="ARBA" id="ARBA00022670"/>
    </source>
</evidence>
<dbReference type="PANTHER" id="PTHR32481">
    <property type="entry name" value="AMINOPEPTIDASE"/>
    <property type="match status" value="1"/>
</dbReference>
<evidence type="ECO:0000256" key="5">
    <source>
        <dbReference type="ARBA" id="ARBA00022801"/>
    </source>
</evidence>
<dbReference type="GO" id="GO:0006508">
    <property type="term" value="P:proteolysis"/>
    <property type="evidence" value="ECO:0007669"/>
    <property type="project" value="UniProtKB-KW"/>
</dbReference>
<feature type="binding site" evidence="8">
    <location>
        <position position="218"/>
    </location>
    <ligand>
        <name>Zn(2+)</name>
        <dbReference type="ChEBI" id="CHEBI:29105"/>
        <label>2</label>
    </ligand>
</feature>
<dbReference type="RefSeq" id="WP_255842477.1">
    <property type="nucleotide sequence ID" value="NZ_CP094358.1"/>
</dbReference>
<dbReference type="GO" id="GO:0004177">
    <property type="term" value="F:aminopeptidase activity"/>
    <property type="evidence" value="ECO:0007669"/>
    <property type="project" value="UniProtKB-UniRule"/>
</dbReference>
<evidence type="ECO:0000256" key="2">
    <source>
        <dbReference type="ARBA" id="ARBA00022438"/>
    </source>
</evidence>
<comment type="cofactor">
    <cofactor evidence="8">
        <name>a divalent metal cation</name>
        <dbReference type="ChEBI" id="CHEBI:60240"/>
    </cofactor>
    <text evidence="8">Binds 2 divalent metal cations per subunit.</text>
</comment>
<keyword evidence="4 8" id="KW-0479">Metal-binding</keyword>
<dbReference type="Proteomes" id="UP000831290">
    <property type="component" value="Chromosome"/>
</dbReference>
<dbReference type="SUPFAM" id="SSF53187">
    <property type="entry name" value="Zn-dependent exopeptidases"/>
    <property type="match status" value="1"/>
</dbReference>
<dbReference type="Gene3D" id="3.40.630.10">
    <property type="entry name" value="Zn peptidases"/>
    <property type="match status" value="1"/>
</dbReference>